<dbReference type="EMBL" id="BLZR01000001">
    <property type="protein sequence ID" value="GFP74451.1"/>
    <property type="molecule type" value="Genomic_DNA"/>
</dbReference>
<dbReference type="RefSeq" id="WP_183276008.1">
    <property type="nucleotide sequence ID" value="NZ_BLZR01000001.1"/>
</dbReference>
<dbReference type="AlphaFoldDB" id="A0A6V8SC73"/>
<dbReference type="Proteomes" id="UP000580568">
    <property type="component" value="Unassembled WGS sequence"/>
</dbReference>
<evidence type="ECO:0000313" key="2">
    <source>
        <dbReference type="EMBL" id="GFP74451.1"/>
    </source>
</evidence>
<feature type="chain" id="PRO_5038612747" description="Lipoprotein" evidence="1">
    <location>
        <begin position="26"/>
        <end position="186"/>
    </location>
</feature>
<name>A0A6V8SC73_9CLOT</name>
<gene>
    <name evidence="2" type="ORF">bsdtw1_00502</name>
</gene>
<keyword evidence="3" id="KW-1185">Reference proteome</keyword>
<feature type="signal peptide" evidence="1">
    <location>
        <begin position="1"/>
        <end position="25"/>
    </location>
</feature>
<reference evidence="2 3" key="1">
    <citation type="submission" date="2020-07" db="EMBL/GenBank/DDBJ databases">
        <title>A new beta-1,3-glucan-decomposing anaerobic bacterium isolated from anoxic soil subjected to biological soil disinfestation.</title>
        <authorList>
            <person name="Ueki A."/>
            <person name="Tonouchi A."/>
        </authorList>
    </citation>
    <scope>NUCLEOTIDE SEQUENCE [LARGE SCALE GENOMIC DNA]</scope>
    <source>
        <strain evidence="2 3">TW1</strain>
    </source>
</reference>
<proteinExistence type="predicted"/>
<sequence length="186" mass="19867">MKIKAILLSTVMAAALLAGCGSKEATTTKTTEPAKTATTDAVASASVTDNADVFAKTIGKDGKWIIAITKDMTVNKDLVLEGEYKNGKKDAAGKETLQRKIALYTQDANHKVTARFTLTAPKITIKSPVASIQHGTFKGDVYVETNDFQLVDATVDGNIYFKDDAAKAGFKMDATSKVTGKQEVKK</sequence>
<evidence type="ECO:0000313" key="3">
    <source>
        <dbReference type="Proteomes" id="UP000580568"/>
    </source>
</evidence>
<dbReference type="PROSITE" id="PS51257">
    <property type="entry name" value="PROKAR_LIPOPROTEIN"/>
    <property type="match status" value="1"/>
</dbReference>
<evidence type="ECO:0000256" key="1">
    <source>
        <dbReference type="SAM" id="SignalP"/>
    </source>
</evidence>
<protein>
    <recommendedName>
        <fullName evidence="4">Lipoprotein</fullName>
    </recommendedName>
</protein>
<keyword evidence="1" id="KW-0732">Signal</keyword>
<organism evidence="2 3">
    <name type="scientific">Clostridium fungisolvens</name>
    <dbReference type="NCBI Taxonomy" id="1604897"/>
    <lineage>
        <taxon>Bacteria</taxon>
        <taxon>Bacillati</taxon>
        <taxon>Bacillota</taxon>
        <taxon>Clostridia</taxon>
        <taxon>Eubacteriales</taxon>
        <taxon>Clostridiaceae</taxon>
        <taxon>Clostridium</taxon>
    </lineage>
</organism>
<evidence type="ECO:0008006" key="4">
    <source>
        <dbReference type="Google" id="ProtNLM"/>
    </source>
</evidence>
<accession>A0A6V8SC73</accession>
<comment type="caution">
    <text evidence="2">The sequence shown here is derived from an EMBL/GenBank/DDBJ whole genome shotgun (WGS) entry which is preliminary data.</text>
</comment>